<sequence>MTHDPVRLLWAAIAVGLWLLSVLAVVALRARARRAAAAKAEALAPPAGADAVLVAFASQTGLAEELAWMTAKSLSDAGTPARVALLGDLEPAELKAAERVLIIASTTGEGDPPDSMSWFVRQAMKAPADLTGLSYGLLALGDHSYADFCGFGRALDGWLLRSGAEPLFDRVEVDNGDAGAVRHWQHQLGLITGSTVQADWTPPAYDRWRLVERAHLNPDSPGGAAYLLAFEGVDHRPHWVAGDIAEIGLPARDGEAAPGAREYSVASLPASGRAEFIVRRMTRPDGSPGLASGWLTGELPIGGSVDMRVRTNRSFHGPDAATPLILIGNGTGLAGLIAHLRARAGQPHGGAWLMFGERTRAHDAFLDDELQAAQASGLLTRLDRVFSRDAGDGRYVQTLIGEHADALRVWLDRGAAIMVCGSLEGMSKGVHEALEAVLGADRLIELTETGRYRRDVY</sequence>
<dbReference type="InterPro" id="IPR017938">
    <property type="entry name" value="Riboflavin_synthase-like_b-brl"/>
</dbReference>
<evidence type="ECO:0000256" key="4">
    <source>
        <dbReference type="ARBA" id="ARBA00023797"/>
    </source>
</evidence>
<feature type="domain" description="Flavodoxin-like" evidence="5">
    <location>
        <begin position="52"/>
        <end position="189"/>
    </location>
</feature>
<feature type="domain" description="FAD-binding FR-type" evidence="6">
    <location>
        <begin position="203"/>
        <end position="318"/>
    </location>
</feature>
<evidence type="ECO:0000313" key="8">
    <source>
        <dbReference type="Proteomes" id="UP000529946"/>
    </source>
</evidence>
<keyword evidence="2" id="KW-0288">FMN</keyword>
<dbReference type="InterPro" id="IPR039261">
    <property type="entry name" value="FNR_nucleotide-bd"/>
</dbReference>
<dbReference type="Gene3D" id="3.40.50.80">
    <property type="entry name" value="Nucleotide-binding domain of ferredoxin-NADP reductase (FNR) module"/>
    <property type="match status" value="1"/>
</dbReference>
<dbReference type="Pfam" id="PF00175">
    <property type="entry name" value="NAD_binding_1"/>
    <property type="match status" value="1"/>
</dbReference>
<comment type="caution">
    <text evidence="7">The sequence shown here is derived from an EMBL/GenBank/DDBJ whole genome shotgun (WGS) entry which is preliminary data.</text>
</comment>
<dbReference type="InterPro" id="IPR001433">
    <property type="entry name" value="OxRdtase_FAD/NAD-bd"/>
</dbReference>
<dbReference type="PROSITE" id="PS51384">
    <property type="entry name" value="FAD_FR"/>
    <property type="match status" value="1"/>
</dbReference>
<dbReference type="GO" id="GO:0003958">
    <property type="term" value="F:NADPH-hemoprotein reductase activity"/>
    <property type="evidence" value="ECO:0007669"/>
    <property type="project" value="UniProtKB-EC"/>
</dbReference>
<dbReference type="PRINTS" id="PR00371">
    <property type="entry name" value="FPNCR"/>
</dbReference>
<dbReference type="InterPro" id="IPR001094">
    <property type="entry name" value="Flavdoxin-like"/>
</dbReference>
<dbReference type="PRINTS" id="PR00369">
    <property type="entry name" value="FLAVODOXIN"/>
</dbReference>
<accession>A0A7W6NRE6</accession>
<dbReference type="SUPFAM" id="SSF52343">
    <property type="entry name" value="Ferredoxin reductase-like, C-terminal NADP-linked domain"/>
    <property type="match status" value="1"/>
</dbReference>
<dbReference type="RefSeq" id="WP_183205419.1">
    <property type="nucleotide sequence ID" value="NZ_BAAAER010000003.1"/>
</dbReference>
<proteinExistence type="predicted"/>
<dbReference type="Proteomes" id="UP000529946">
    <property type="component" value="Unassembled WGS sequence"/>
</dbReference>
<dbReference type="SUPFAM" id="SSF63380">
    <property type="entry name" value="Riboflavin synthase domain-like"/>
    <property type="match status" value="1"/>
</dbReference>
<evidence type="ECO:0000313" key="7">
    <source>
        <dbReference type="EMBL" id="MBB4084182.1"/>
    </source>
</evidence>
<dbReference type="PANTHER" id="PTHR19384">
    <property type="entry name" value="NITRIC OXIDE SYNTHASE-RELATED"/>
    <property type="match status" value="1"/>
</dbReference>
<dbReference type="GO" id="GO:0005829">
    <property type="term" value="C:cytosol"/>
    <property type="evidence" value="ECO:0007669"/>
    <property type="project" value="TreeGrafter"/>
</dbReference>
<reference evidence="7 8" key="1">
    <citation type="submission" date="2020-08" db="EMBL/GenBank/DDBJ databases">
        <title>Genomic Encyclopedia of Type Strains, Phase IV (KMG-IV): sequencing the most valuable type-strain genomes for metagenomic binning, comparative biology and taxonomic classification.</title>
        <authorList>
            <person name="Goeker M."/>
        </authorList>
    </citation>
    <scope>NUCLEOTIDE SEQUENCE [LARGE SCALE GENOMIC DNA]</scope>
    <source>
        <strain evidence="7 8">DSM 23960</strain>
    </source>
</reference>
<gene>
    <name evidence="7" type="ORF">GGR12_003070</name>
</gene>
<dbReference type="Pfam" id="PF00258">
    <property type="entry name" value="Flavodoxin_1"/>
    <property type="match status" value="1"/>
</dbReference>
<dbReference type="InterPro" id="IPR029039">
    <property type="entry name" value="Flavoprotein-like_sf"/>
</dbReference>
<name>A0A7W6NRE6_9CAUL</name>
<dbReference type="EMBL" id="JACIDM010000003">
    <property type="protein sequence ID" value="MBB4084182.1"/>
    <property type="molecule type" value="Genomic_DNA"/>
</dbReference>
<keyword evidence="3" id="KW-0249">Electron transport</keyword>
<dbReference type="PANTHER" id="PTHR19384:SF17">
    <property type="entry name" value="NADPH--CYTOCHROME P450 REDUCTASE"/>
    <property type="match status" value="1"/>
</dbReference>
<evidence type="ECO:0000259" key="6">
    <source>
        <dbReference type="PROSITE" id="PS51384"/>
    </source>
</evidence>
<dbReference type="InterPro" id="IPR001709">
    <property type="entry name" value="Flavoprot_Pyr_Nucl_cyt_Rdtase"/>
</dbReference>
<evidence type="ECO:0000256" key="2">
    <source>
        <dbReference type="ARBA" id="ARBA00022643"/>
    </source>
</evidence>
<dbReference type="GO" id="GO:0010181">
    <property type="term" value="F:FMN binding"/>
    <property type="evidence" value="ECO:0007669"/>
    <property type="project" value="InterPro"/>
</dbReference>
<evidence type="ECO:0000256" key="1">
    <source>
        <dbReference type="ARBA" id="ARBA00022630"/>
    </source>
</evidence>
<dbReference type="AlphaFoldDB" id="A0A7W6NRE6"/>
<dbReference type="Gene3D" id="2.40.30.10">
    <property type="entry name" value="Translation factors"/>
    <property type="match status" value="1"/>
</dbReference>
<keyword evidence="1" id="KW-0285">Flavoprotein</keyword>
<dbReference type="GO" id="GO:0050660">
    <property type="term" value="F:flavin adenine dinucleotide binding"/>
    <property type="evidence" value="ECO:0007669"/>
    <property type="project" value="TreeGrafter"/>
</dbReference>
<keyword evidence="8" id="KW-1185">Reference proteome</keyword>
<dbReference type="InterPro" id="IPR017927">
    <property type="entry name" value="FAD-bd_FR_type"/>
</dbReference>
<dbReference type="PROSITE" id="PS50902">
    <property type="entry name" value="FLAVODOXIN_LIKE"/>
    <property type="match status" value="1"/>
</dbReference>
<evidence type="ECO:0000259" key="5">
    <source>
        <dbReference type="PROSITE" id="PS50902"/>
    </source>
</evidence>
<dbReference type="Gene3D" id="3.40.50.360">
    <property type="match status" value="1"/>
</dbReference>
<evidence type="ECO:0000256" key="3">
    <source>
        <dbReference type="ARBA" id="ARBA00022982"/>
    </source>
</evidence>
<dbReference type="EC" id="1.6.2.4" evidence="4"/>
<dbReference type="CDD" id="cd06200">
    <property type="entry name" value="SiR_like1"/>
    <property type="match status" value="1"/>
</dbReference>
<organism evidence="7 8">
    <name type="scientific">Brevundimonas lenta</name>
    <dbReference type="NCBI Taxonomy" id="424796"/>
    <lineage>
        <taxon>Bacteria</taxon>
        <taxon>Pseudomonadati</taxon>
        <taxon>Pseudomonadota</taxon>
        <taxon>Alphaproteobacteria</taxon>
        <taxon>Caulobacterales</taxon>
        <taxon>Caulobacteraceae</taxon>
        <taxon>Brevundimonas</taxon>
    </lineage>
</organism>
<dbReference type="SUPFAM" id="SSF52218">
    <property type="entry name" value="Flavoproteins"/>
    <property type="match status" value="1"/>
</dbReference>
<dbReference type="InterPro" id="IPR008254">
    <property type="entry name" value="Flavodoxin/NO_synth"/>
</dbReference>
<keyword evidence="3" id="KW-0813">Transport</keyword>
<keyword evidence="7" id="KW-0560">Oxidoreductase</keyword>
<protein>
    <recommendedName>
        <fullName evidence="4">NADPH--hemoprotein reductase</fullName>
        <ecNumber evidence="4">1.6.2.4</ecNumber>
    </recommendedName>
</protein>